<keyword evidence="5" id="KW-1185">Reference proteome</keyword>
<sequence>MHPNLAKHLHCEECVQLIEEYEKCNKENKYMRYMGVCSDIQYKMTACIQKELRDRRNIGGENLKKKELENYAKKNPEFAAKLKLYEELKAKEQNQKNQPS</sequence>
<proteinExistence type="inferred from homology"/>
<comment type="similarity">
    <text evidence="1 3">Belongs to the CMC family.</text>
</comment>
<gene>
    <name evidence="4" type="ORF">OXX778_LOCUS3540</name>
</gene>
<dbReference type="PROSITE" id="PS51808">
    <property type="entry name" value="CHCH"/>
    <property type="match status" value="1"/>
</dbReference>
<dbReference type="Pfam" id="PF08583">
    <property type="entry name" value="Cmc1"/>
    <property type="match status" value="1"/>
</dbReference>
<dbReference type="GO" id="GO:0005739">
    <property type="term" value="C:mitochondrion"/>
    <property type="evidence" value="ECO:0007669"/>
    <property type="project" value="UniProtKB-SubCell"/>
</dbReference>
<keyword evidence="2" id="KW-1015">Disulfide bond</keyword>
<evidence type="ECO:0000256" key="2">
    <source>
        <dbReference type="ARBA" id="ARBA00023157"/>
    </source>
</evidence>
<dbReference type="InterPro" id="IPR013892">
    <property type="entry name" value="Cyt_c_biogenesis_Cmc1-like"/>
</dbReference>
<dbReference type="AlphaFoldDB" id="A0A813NSD5"/>
<name>A0A813NSD5_9BILA</name>
<evidence type="ECO:0000313" key="4">
    <source>
        <dbReference type="EMBL" id="CAF0743884.1"/>
    </source>
</evidence>
<accession>A0A813NSD5</accession>
<comment type="caution">
    <text evidence="4">The sequence shown here is derived from an EMBL/GenBank/DDBJ whole genome shotgun (WGS) entry which is preliminary data.</text>
</comment>
<dbReference type="EMBL" id="CAJNOC010000317">
    <property type="protein sequence ID" value="CAF0743884.1"/>
    <property type="molecule type" value="Genomic_DNA"/>
</dbReference>
<evidence type="ECO:0000313" key="5">
    <source>
        <dbReference type="Proteomes" id="UP000663879"/>
    </source>
</evidence>
<dbReference type="OrthoDB" id="532630at2759"/>
<comment type="subcellular location">
    <subcellularLocation>
        <location evidence="3">Mitochondrion</location>
    </subcellularLocation>
</comment>
<dbReference type="Proteomes" id="UP000663879">
    <property type="component" value="Unassembled WGS sequence"/>
</dbReference>
<keyword evidence="3" id="KW-0496">Mitochondrion</keyword>
<organism evidence="4 5">
    <name type="scientific">Brachionus calyciflorus</name>
    <dbReference type="NCBI Taxonomy" id="104777"/>
    <lineage>
        <taxon>Eukaryota</taxon>
        <taxon>Metazoa</taxon>
        <taxon>Spiralia</taxon>
        <taxon>Gnathifera</taxon>
        <taxon>Rotifera</taxon>
        <taxon>Eurotatoria</taxon>
        <taxon>Monogononta</taxon>
        <taxon>Pseudotrocha</taxon>
        <taxon>Ploima</taxon>
        <taxon>Brachionidae</taxon>
        <taxon>Brachionus</taxon>
    </lineage>
</organism>
<protein>
    <recommendedName>
        <fullName evidence="3">COX assembly mitochondrial protein</fullName>
    </recommendedName>
</protein>
<evidence type="ECO:0000256" key="1">
    <source>
        <dbReference type="ARBA" id="ARBA00007347"/>
    </source>
</evidence>
<evidence type="ECO:0000256" key="3">
    <source>
        <dbReference type="RuleBase" id="RU364104"/>
    </source>
</evidence>
<reference evidence="4" key="1">
    <citation type="submission" date="2021-02" db="EMBL/GenBank/DDBJ databases">
        <authorList>
            <person name="Nowell W R."/>
        </authorList>
    </citation>
    <scope>NUCLEOTIDE SEQUENCE</scope>
    <source>
        <strain evidence="4">Ploen Becks lab</strain>
    </source>
</reference>